<evidence type="ECO:0000259" key="1">
    <source>
        <dbReference type="Pfam" id="PF18199"/>
    </source>
</evidence>
<reference evidence="2 3" key="1">
    <citation type="submission" date="2020-06" db="EMBL/GenBank/DDBJ databases">
        <title>WGS assembly of Ceratodon purpureus strain R40.</title>
        <authorList>
            <person name="Carey S.B."/>
            <person name="Jenkins J."/>
            <person name="Shu S."/>
            <person name="Lovell J.T."/>
            <person name="Sreedasyam A."/>
            <person name="Maumus F."/>
            <person name="Tiley G.P."/>
            <person name="Fernandez-Pozo N."/>
            <person name="Barry K."/>
            <person name="Chen C."/>
            <person name="Wang M."/>
            <person name="Lipzen A."/>
            <person name="Daum C."/>
            <person name="Saski C.A."/>
            <person name="Payton A.C."/>
            <person name="Mcbreen J.C."/>
            <person name="Conrad R.E."/>
            <person name="Kollar L.M."/>
            <person name="Olsson S."/>
            <person name="Huttunen S."/>
            <person name="Landis J.B."/>
            <person name="Wickett N.J."/>
            <person name="Johnson M.G."/>
            <person name="Rensing S.A."/>
            <person name="Grimwood J."/>
            <person name="Schmutz J."/>
            <person name="Mcdaniel S.F."/>
        </authorList>
    </citation>
    <scope>NUCLEOTIDE SEQUENCE [LARGE SCALE GENOMIC DNA]</scope>
    <source>
        <strain evidence="2 3">R40</strain>
    </source>
</reference>
<proteinExistence type="predicted"/>
<keyword evidence="3" id="KW-1185">Reference proteome</keyword>
<organism evidence="2 3">
    <name type="scientific">Ceratodon purpureus</name>
    <name type="common">Fire moss</name>
    <name type="synonym">Dicranum purpureum</name>
    <dbReference type="NCBI Taxonomy" id="3225"/>
    <lineage>
        <taxon>Eukaryota</taxon>
        <taxon>Viridiplantae</taxon>
        <taxon>Streptophyta</taxon>
        <taxon>Embryophyta</taxon>
        <taxon>Bryophyta</taxon>
        <taxon>Bryophytina</taxon>
        <taxon>Bryopsida</taxon>
        <taxon>Dicranidae</taxon>
        <taxon>Pseudoditrichales</taxon>
        <taxon>Ditrichaceae</taxon>
        <taxon>Ceratodon</taxon>
    </lineage>
</organism>
<dbReference type="InterPro" id="IPR043160">
    <property type="entry name" value="Dynein_C_barrel"/>
</dbReference>
<dbReference type="AlphaFoldDB" id="A0A8T0GDS5"/>
<protein>
    <recommendedName>
        <fullName evidence="1">Dynein heavy chain C-terminal domain-containing protein</fullName>
    </recommendedName>
</protein>
<dbReference type="GO" id="GO:0030286">
    <property type="term" value="C:dynein complex"/>
    <property type="evidence" value="ECO:0007669"/>
    <property type="project" value="InterPro"/>
</dbReference>
<dbReference type="InterPro" id="IPR026983">
    <property type="entry name" value="DHC"/>
</dbReference>
<comment type="caution">
    <text evidence="2">The sequence shown here is derived from an EMBL/GenBank/DDBJ whole genome shotgun (WGS) entry which is preliminary data.</text>
</comment>
<dbReference type="InterPro" id="IPR041228">
    <property type="entry name" value="Dynein_C"/>
</dbReference>
<dbReference type="GO" id="GO:0007018">
    <property type="term" value="P:microtubule-based movement"/>
    <property type="evidence" value="ECO:0007669"/>
    <property type="project" value="InterPro"/>
</dbReference>
<sequence length="224" mass="25487">MGNSLFQLRRALAGEIGMSKDLDDLSTALFNGELPAMWRRMTSQTEKMLPAWMAWFERRHKQYHQWAEFGEPKVMWMSGLQIPETFIAALVQSTCRAKGWPLDRSTVYTQVTPYKSEADVTEKPKEGCYVTGLYLEGASWNDQTLMLRTQDPKILVVELPILHIIPIEGSKLKLTNTFRTPVYVTQARRNAMGVGLIFEADIATTIHPSHWVLQGVALCLNIDQ</sequence>
<dbReference type="Pfam" id="PF18199">
    <property type="entry name" value="Dynein_C"/>
    <property type="match status" value="1"/>
</dbReference>
<dbReference type="PANTHER" id="PTHR22878:SF63">
    <property type="entry name" value="DYNEIN AXONEMAL HEAVY CHAIN 10"/>
    <property type="match status" value="1"/>
</dbReference>
<name>A0A8T0GDS5_CERPU</name>
<evidence type="ECO:0000313" key="2">
    <source>
        <dbReference type="EMBL" id="KAG0555978.1"/>
    </source>
</evidence>
<dbReference type="Proteomes" id="UP000822688">
    <property type="component" value="Chromosome 11"/>
</dbReference>
<feature type="domain" description="Dynein heavy chain C-terminal" evidence="1">
    <location>
        <begin position="2"/>
        <end position="220"/>
    </location>
</feature>
<dbReference type="GO" id="GO:0045505">
    <property type="term" value="F:dynein intermediate chain binding"/>
    <property type="evidence" value="ECO:0007669"/>
    <property type="project" value="InterPro"/>
</dbReference>
<evidence type="ECO:0000313" key="3">
    <source>
        <dbReference type="Proteomes" id="UP000822688"/>
    </source>
</evidence>
<gene>
    <name evidence="2" type="ORF">KC19_11G017100</name>
</gene>
<accession>A0A8T0GDS5</accession>
<dbReference type="PANTHER" id="PTHR22878">
    <property type="entry name" value="DYNEIN HEAVY CHAIN 6, AXONEMAL-LIKE-RELATED"/>
    <property type="match status" value="1"/>
</dbReference>
<dbReference type="FunFam" id="3.10.490.20:FF:000006">
    <property type="entry name" value="Dynein axonemal heavy chain 10"/>
    <property type="match status" value="1"/>
</dbReference>
<dbReference type="Gene3D" id="3.10.490.20">
    <property type="match status" value="1"/>
</dbReference>
<dbReference type="EMBL" id="CM026432">
    <property type="protein sequence ID" value="KAG0555978.1"/>
    <property type="molecule type" value="Genomic_DNA"/>
</dbReference>
<dbReference type="Gene3D" id="1.20.1270.280">
    <property type="match status" value="1"/>
</dbReference>
<dbReference type="GO" id="GO:0051959">
    <property type="term" value="F:dynein light intermediate chain binding"/>
    <property type="evidence" value="ECO:0007669"/>
    <property type="project" value="InterPro"/>
</dbReference>